<organism evidence="8 9">
    <name type="scientific">Wolfiporia cocos (strain MD-104)</name>
    <name type="common">Brown rot fungus</name>
    <dbReference type="NCBI Taxonomy" id="742152"/>
    <lineage>
        <taxon>Eukaryota</taxon>
        <taxon>Fungi</taxon>
        <taxon>Dikarya</taxon>
        <taxon>Basidiomycota</taxon>
        <taxon>Agaricomycotina</taxon>
        <taxon>Agaricomycetes</taxon>
        <taxon>Polyporales</taxon>
        <taxon>Phaeolaceae</taxon>
        <taxon>Wolfiporia</taxon>
    </lineage>
</organism>
<dbReference type="Proteomes" id="UP000218811">
    <property type="component" value="Unassembled WGS sequence"/>
</dbReference>
<keyword evidence="9" id="KW-1185">Reference proteome</keyword>
<accession>A0A2H3J770</accession>
<dbReference type="PANTHER" id="PTHR15039">
    <property type="entry name" value="DOLICHOL PHOSPHATE-MANNOSE BIOSYNTHESIS REGULATORY PROTEIN"/>
    <property type="match status" value="1"/>
</dbReference>
<dbReference type="OMA" id="YTLWIIV"/>
<evidence type="ECO:0000256" key="7">
    <source>
        <dbReference type="RuleBase" id="RU365084"/>
    </source>
</evidence>
<comment type="subunit">
    <text evidence="7">Component of the dolichol-phosphate mannose (DPM) synthase complex.</text>
</comment>
<dbReference type="GO" id="GO:0033185">
    <property type="term" value="C:dolichol-phosphate-mannose synthase complex"/>
    <property type="evidence" value="ECO:0007669"/>
    <property type="project" value="TreeGrafter"/>
</dbReference>
<dbReference type="AlphaFoldDB" id="A0A2H3J770"/>
<dbReference type="InterPro" id="IPR009914">
    <property type="entry name" value="DPM2"/>
</dbReference>
<feature type="transmembrane region" description="Helical" evidence="7">
    <location>
        <begin position="7"/>
        <end position="29"/>
    </location>
</feature>
<proteinExistence type="inferred from homology"/>
<evidence type="ECO:0000256" key="2">
    <source>
        <dbReference type="ARBA" id="ARBA00005478"/>
    </source>
</evidence>
<comment type="function">
    <text evidence="7">Regulatory subunit of the dolichol-phosphate mannose (DPM) synthase complex; essential for the ER localization.</text>
</comment>
<dbReference type="GO" id="GO:0030234">
    <property type="term" value="F:enzyme regulator activity"/>
    <property type="evidence" value="ECO:0007669"/>
    <property type="project" value="UniProtKB-UniRule"/>
</dbReference>
<keyword evidence="5 7" id="KW-1133">Transmembrane helix</keyword>
<evidence type="ECO:0000256" key="3">
    <source>
        <dbReference type="ARBA" id="ARBA00022692"/>
    </source>
</evidence>
<comment type="subcellular location">
    <subcellularLocation>
        <location evidence="1 7">Endoplasmic reticulum membrane</location>
        <topology evidence="1 7">Multi-pass membrane protein</topology>
    </subcellularLocation>
</comment>
<keyword evidence="6 7" id="KW-0472">Membrane</keyword>
<dbReference type="GO" id="GO:0180047">
    <property type="term" value="P:dolichol phosphate mannose biosynthetic process"/>
    <property type="evidence" value="ECO:0007669"/>
    <property type="project" value="InterPro"/>
</dbReference>
<feature type="non-terminal residue" evidence="8">
    <location>
        <position position="71"/>
    </location>
</feature>
<comment type="similarity">
    <text evidence="2 7">Belongs to the DPM2 family.</text>
</comment>
<dbReference type="UniPathway" id="UPA00378"/>
<evidence type="ECO:0000256" key="1">
    <source>
        <dbReference type="ARBA" id="ARBA00004477"/>
    </source>
</evidence>
<name>A0A2H3J770_WOLCO</name>
<protein>
    <recommendedName>
        <fullName evidence="7">Dolichol phosphate-mannose biosynthesis regulatory protein</fullName>
    </recommendedName>
</protein>
<evidence type="ECO:0000313" key="9">
    <source>
        <dbReference type="Proteomes" id="UP000218811"/>
    </source>
</evidence>
<dbReference type="GO" id="GO:0005789">
    <property type="term" value="C:endoplasmic reticulum membrane"/>
    <property type="evidence" value="ECO:0007669"/>
    <property type="project" value="UniProtKB-SubCell"/>
</dbReference>
<reference evidence="8 9" key="1">
    <citation type="journal article" date="2012" name="Science">
        <title>The Paleozoic origin of enzymatic lignin decomposition reconstructed from 31 fungal genomes.</title>
        <authorList>
            <person name="Floudas D."/>
            <person name="Binder M."/>
            <person name="Riley R."/>
            <person name="Barry K."/>
            <person name="Blanchette R.A."/>
            <person name="Henrissat B."/>
            <person name="Martinez A.T."/>
            <person name="Otillar R."/>
            <person name="Spatafora J.W."/>
            <person name="Yadav J.S."/>
            <person name="Aerts A."/>
            <person name="Benoit I."/>
            <person name="Boyd A."/>
            <person name="Carlson A."/>
            <person name="Copeland A."/>
            <person name="Coutinho P.M."/>
            <person name="de Vries R.P."/>
            <person name="Ferreira P."/>
            <person name="Findley K."/>
            <person name="Foster B."/>
            <person name="Gaskell J."/>
            <person name="Glotzer D."/>
            <person name="Gorecki P."/>
            <person name="Heitman J."/>
            <person name="Hesse C."/>
            <person name="Hori C."/>
            <person name="Igarashi K."/>
            <person name="Jurgens J.A."/>
            <person name="Kallen N."/>
            <person name="Kersten P."/>
            <person name="Kohler A."/>
            <person name="Kuees U."/>
            <person name="Kumar T.K.A."/>
            <person name="Kuo A."/>
            <person name="LaButti K."/>
            <person name="Larrondo L.F."/>
            <person name="Lindquist E."/>
            <person name="Ling A."/>
            <person name="Lombard V."/>
            <person name="Lucas S."/>
            <person name="Lundell T."/>
            <person name="Martin R."/>
            <person name="McLaughlin D.J."/>
            <person name="Morgenstern I."/>
            <person name="Morin E."/>
            <person name="Murat C."/>
            <person name="Nagy L.G."/>
            <person name="Nolan M."/>
            <person name="Ohm R.A."/>
            <person name="Patyshakuliyeva A."/>
            <person name="Rokas A."/>
            <person name="Ruiz-Duenas F.J."/>
            <person name="Sabat G."/>
            <person name="Salamov A."/>
            <person name="Samejima M."/>
            <person name="Schmutz J."/>
            <person name="Slot J.C."/>
            <person name="St John F."/>
            <person name="Stenlid J."/>
            <person name="Sun H."/>
            <person name="Sun S."/>
            <person name="Syed K."/>
            <person name="Tsang A."/>
            <person name="Wiebenga A."/>
            <person name="Young D."/>
            <person name="Pisabarro A."/>
            <person name="Eastwood D.C."/>
            <person name="Martin F."/>
            <person name="Cullen D."/>
            <person name="Grigoriev I.V."/>
            <person name="Hibbett D.S."/>
        </authorList>
    </citation>
    <scope>NUCLEOTIDE SEQUENCE [LARGE SCALE GENOMIC DNA]</scope>
    <source>
        <strain evidence="8 9">MD-104</strain>
    </source>
</reference>
<evidence type="ECO:0000313" key="8">
    <source>
        <dbReference type="EMBL" id="PCH38066.1"/>
    </source>
</evidence>
<evidence type="ECO:0000256" key="5">
    <source>
        <dbReference type="ARBA" id="ARBA00022989"/>
    </source>
</evidence>
<feature type="transmembrane region" description="Helical" evidence="7">
    <location>
        <begin position="49"/>
        <end position="70"/>
    </location>
</feature>
<dbReference type="Pfam" id="PF07297">
    <property type="entry name" value="DPM2"/>
    <property type="match status" value="1"/>
</dbReference>
<comment type="pathway">
    <text evidence="7">Protein modification; protein glycosylation.</text>
</comment>
<dbReference type="STRING" id="742152.A0A2H3J770"/>
<dbReference type="PANTHER" id="PTHR15039:SF11">
    <property type="entry name" value="DOLICHOL PHOSPHATE-MANNOSE BIOSYNTHESIS REGULATORY PROTEIN"/>
    <property type="match status" value="1"/>
</dbReference>
<sequence>SDKTAGGTILFIATIIFIYYTLWTILLPFFDTSSPIHAVFPSREWAVRIPSFILILGMSAIGLFLGTTIIK</sequence>
<evidence type="ECO:0000256" key="4">
    <source>
        <dbReference type="ARBA" id="ARBA00022824"/>
    </source>
</evidence>
<dbReference type="EMBL" id="KB467942">
    <property type="protein sequence ID" value="PCH38066.1"/>
    <property type="molecule type" value="Genomic_DNA"/>
</dbReference>
<dbReference type="OrthoDB" id="311279at2759"/>
<evidence type="ECO:0000256" key="6">
    <source>
        <dbReference type="ARBA" id="ARBA00023136"/>
    </source>
</evidence>
<keyword evidence="3 7" id="KW-0812">Transmembrane</keyword>
<keyword evidence="4 7" id="KW-0256">Endoplasmic reticulum</keyword>
<gene>
    <name evidence="8" type="ORF">WOLCODRAFT_51086</name>
</gene>
<feature type="non-terminal residue" evidence="8">
    <location>
        <position position="1"/>
    </location>
</feature>
<dbReference type="GO" id="GO:0006506">
    <property type="term" value="P:GPI anchor biosynthetic process"/>
    <property type="evidence" value="ECO:0007669"/>
    <property type="project" value="TreeGrafter"/>
</dbReference>